<dbReference type="InterPro" id="IPR001279">
    <property type="entry name" value="Metallo-B-lactamas"/>
</dbReference>
<sequence length="291" mass="31140">MKVVLLGTAAGGGVPQWNCACEPCTKVRRGELSPRTQDGLAVSGDGRTWWLVNASPDLRFQLAATPCLHPGPGPRDTPVGGVLLTDAELDHTLGLLTLRGAEGLRVHAPATVLHALAGTRAVLGEYAEWRWRQVEPEQTFVLAGGLEVTAFPVSGKRPRYVGESIVEGHWVVAYRLHDPRTGGIVLYAPCLAGWPLGFDDLVAEADVVLLDGTFYAPSEMGAATGRGGGQAAMGHLPITHTLPELRRHPHVRRVYTHLNNTNPVLDPESAEHAKLREAGVEVLPDGALIEV</sequence>
<keyword evidence="9" id="KW-1185">Reference proteome</keyword>
<dbReference type="PANTHER" id="PTHR42663">
    <property type="entry name" value="HYDROLASE C777.06C-RELATED-RELATED"/>
    <property type="match status" value="1"/>
</dbReference>
<dbReference type="Gene3D" id="3.60.15.10">
    <property type="entry name" value="Ribonuclease Z/Hydroxyacylglutathione hydrolase-like"/>
    <property type="match status" value="1"/>
</dbReference>
<evidence type="ECO:0000256" key="5">
    <source>
        <dbReference type="ARBA" id="ARBA00022905"/>
    </source>
</evidence>
<reference evidence="8 9" key="1">
    <citation type="submission" date="2018-10" db="EMBL/GenBank/DDBJ databases">
        <title>Sequencing the genomes of 1000 actinobacteria strains.</title>
        <authorList>
            <person name="Klenk H.-P."/>
        </authorList>
    </citation>
    <scope>NUCLEOTIDE SEQUENCE [LARGE SCALE GENOMIC DNA]</scope>
    <source>
        <strain evidence="8 9">DSM 43911</strain>
    </source>
</reference>
<proteinExistence type="inferred from homology"/>
<dbReference type="AlphaFoldDB" id="A0A495X8I3"/>
<keyword evidence="5 6" id="KW-0884">PQQ biosynthesis</keyword>
<keyword evidence="4 6" id="KW-0813">Transport</keyword>
<protein>
    <recommendedName>
        <fullName evidence="3 6">Coenzyme PQQ synthesis protein B</fullName>
    </recommendedName>
    <alternativeName>
        <fullName evidence="6">Pyrroloquinoline quinone biosynthesis protein B</fullName>
    </alternativeName>
</protein>
<evidence type="ECO:0000256" key="4">
    <source>
        <dbReference type="ARBA" id="ARBA00022448"/>
    </source>
</evidence>
<evidence type="ECO:0000259" key="7">
    <source>
        <dbReference type="Pfam" id="PF12706"/>
    </source>
</evidence>
<dbReference type="OrthoDB" id="9778305at2"/>
<evidence type="ECO:0000313" key="9">
    <source>
        <dbReference type="Proteomes" id="UP000272729"/>
    </source>
</evidence>
<comment type="pathway">
    <text evidence="1 6">Cofactor biosynthesis; pyrroloquinoline quinone biosynthesis.</text>
</comment>
<dbReference type="SUPFAM" id="SSF56281">
    <property type="entry name" value="Metallo-hydrolase/oxidoreductase"/>
    <property type="match status" value="1"/>
</dbReference>
<dbReference type="InterPro" id="IPR011842">
    <property type="entry name" value="PQQ_synth_PqqB"/>
</dbReference>
<dbReference type="HAMAP" id="MF_00653">
    <property type="entry name" value="PQQ_syn_PqqB"/>
    <property type="match status" value="1"/>
</dbReference>
<evidence type="ECO:0000256" key="2">
    <source>
        <dbReference type="ARBA" id="ARBA00008481"/>
    </source>
</evidence>
<accession>A0A495X8I3</accession>
<dbReference type="EMBL" id="RBXR01000001">
    <property type="protein sequence ID" value="RKT70751.1"/>
    <property type="molecule type" value="Genomic_DNA"/>
</dbReference>
<evidence type="ECO:0000256" key="1">
    <source>
        <dbReference type="ARBA" id="ARBA00004886"/>
    </source>
</evidence>
<evidence type="ECO:0000256" key="6">
    <source>
        <dbReference type="HAMAP-Rule" id="MF_00653"/>
    </source>
</evidence>
<organism evidence="8 9">
    <name type="scientific">Saccharothrix variisporea</name>
    <dbReference type="NCBI Taxonomy" id="543527"/>
    <lineage>
        <taxon>Bacteria</taxon>
        <taxon>Bacillati</taxon>
        <taxon>Actinomycetota</taxon>
        <taxon>Actinomycetes</taxon>
        <taxon>Pseudonocardiales</taxon>
        <taxon>Pseudonocardiaceae</taxon>
        <taxon>Saccharothrix</taxon>
    </lineage>
</organism>
<comment type="similarity">
    <text evidence="2 6">Belongs to the PqqB family.</text>
</comment>
<gene>
    <name evidence="6" type="primary">pqqB</name>
    <name evidence="8" type="ORF">DFJ66_4021</name>
</gene>
<evidence type="ECO:0000256" key="3">
    <source>
        <dbReference type="ARBA" id="ARBA00015084"/>
    </source>
</evidence>
<dbReference type="RefSeq" id="WP_121223156.1">
    <property type="nucleotide sequence ID" value="NZ_JBIUBA010000029.1"/>
</dbReference>
<evidence type="ECO:0000313" key="8">
    <source>
        <dbReference type="EMBL" id="RKT70751.1"/>
    </source>
</evidence>
<name>A0A495X8I3_9PSEU</name>
<comment type="caution">
    <text evidence="8">The sequence shown here is derived from an EMBL/GenBank/DDBJ whole genome shotgun (WGS) entry which is preliminary data.</text>
</comment>
<dbReference type="NCBIfam" id="TIGR02108">
    <property type="entry name" value="PQQ_syn_pqqB"/>
    <property type="match status" value="1"/>
</dbReference>
<dbReference type="GO" id="GO:0018189">
    <property type="term" value="P:pyrroloquinoline quinone biosynthetic process"/>
    <property type="evidence" value="ECO:0007669"/>
    <property type="project" value="UniProtKB-UniRule"/>
</dbReference>
<dbReference type="Pfam" id="PF12706">
    <property type="entry name" value="Lactamase_B_2"/>
    <property type="match status" value="1"/>
</dbReference>
<dbReference type="UniPathway" id="UPA00539"/>
<dbReference type="InterPro" id="IPR036866">
    <property type="entry name" value="RibonucZ/Hydroxyglut_hydro"/>
</dbReference>
<feature type="domain" description="Metallo-beta-lactamase" evidence="7">
    <location>
        <begin position="48"/>
        <end position="257"/>
    </location>
</feature>
<comment type="function">
    <text evidence="6">May be involved in the transport of PQQ or its precursor to the periplasm.</text>
</comment>
<dbReference type="Proteomes" id="UP000272729">
    <property type="component" value="Unassembled WGS sequence"/>
</dbReference>
<dbReference type="PANTHER" id="PTHR42663:SF7">
    <property type="entry name" value="COENZYME PQQ SYNTHESIS PROTEIN B"/>
    <property type="match status" value="1"/>
</dbReference>